<dbReference type="GO" id="GO:0044877">
    <property type="term" value="F:protein-containing complex binding"/>
    <property type="evidence" value="ECO:0007669"/>
    <property type="project" value="TreeGrafter"/>
</dbReference>
<reference evidence="2" key="1">
    <citation type="submission" date="2018-06" db="EMBL/GenBank/DDBJ databases">
        <authorList>
            <person name="Zhirakovskaya E."/>
        </authorList>
    </citation>
    <scope>NUCLEOTIDE SEQUENCE</scope>
</reference>
<dbReference type="Pfam" id="PF01370">
    <property type="entry name" value="Epimerase"/>
    <property type="match status" value="1"/>
</dbReference>
<sequence length="326" mass="36227">MYPKVAATHNKIIAVLGGTGFVGQHLVRTLVEAGYQVRVLARHRERCRELLVLPRVSVIDTNIMTLSNLHKHLAGCNAVINLVAVLNENKKGAFQRLHVDLPRMIIDACVTNKIDRVIHMSALNAYAGKAPSRYLTSKGEGEDTIHTGADEGINVTTLRPSVIFGPGDSLFNRFASLLKFVTHLPLACPNARFAPVYVNDVVDVIVKSLNEKATFGQRYDLCGPRAYTLQQLVEFTIKTLGINRKVIPLGNGTSKLMARILSIAPGKPLTYDNYLSMQIDSVSKEKFPAIFNITPQPMEAVVPRYLMNQNQRGQFDRFRLYAGRDD</sequence>
<dbReference type="InterPro" id="IPR001509">
    <property type="entry name" value="Epimerase_deHydtase"/>
</dbReference>
<dbReference type="InterPro" id="IPR051207">
    <property type="entry name" value="ComplexI_NDUFA9_subunit"/>
</dbReference>
<gene>
    <name evidence="2" type="ORF">MNBD_GAMMA17-736</name>
</gene>
<dbReference type="CDD" id="cd05271">
    <property type="entry name" value="NDUFA9_like_SDR_a"/>
    <property type="match status" value="1"/>
</dbReference>
<accession>A0A3B0Z5M8</accession>
<evidence type="ECO:0000259" key="1">
    <source>
        <dbReference type="Pfam" id="PF01370"/>
    </source>
</evidence>
<dbReference type="InterPro" id="IPR036291">
    <property type="entry name" value="NAD(P)-bd_dom_sf"/>
</dbReference>
<evidence type="ECO:0000313" key="2">
    <source>
        <dbReference type="EMBL" id="VAW86841.1"/>
    </source>
</evidence>
<dbReference type="AlphaFoldDB" id="A0A3B0Z5M8"/>
<organism evidence="2">
    <name type="scientific">hydrothermal vent metagenome</name>
    <dbReference type="NCBI Taxonomy" id="652676"/>
    <lineage>
        <taxon>unclassified sequences</taxon>
        <taxon>metagenomes</taxon>
        <taxon>ecological metagenomes</taxon>
    </lineage>
</organism>
<protein>
    <submittedName>
        <fullName evidence="2">NAD-dependent epimerase/dehydratase</fullName>
    </submittedName>
</protein>
<dbReference type="EMBL" id="UOFQ01000054">
    <property type="protein sequence ID" value="VAW86841.1"/>
    <property type="molecule type" value="Genomic_DNA"/>
</dbReference>
<name>A0A3B0Z5M8_9ZZZZ</name>
<feature type="domain" description="NAD-dependent epimerase/dehydratase" evidence="1">
    <location>
        <begin position="13"/>
        <end position="214"/>
    </location>
</feature>
<dbReference type="PANTHER" id="PTHR12126:SF11">
    <property type="entry name" value="NADH DEHYDROGENASE [UBIQUINONE] 1 ALPHA SUBCOMPLEX SUBUNIT 9, MITOCHONDRIAL"/>
    <property type="match status" value="1"/>
</dbReference>
<proteinExistence type="predicted"/>
<dbReference type="Gene3D" id="3.40.50.720">
    <property type="entry name" value="NAD(P)-binding Rossmann-like Domain"/>
    <property type="match status" value="1"/>
</dbReference>
<dbReference type="SUPFAM" id="SSF51735">
    <property type="entry name" value="NAD(P)-binding Rossmann-fold domains"/>
    <property type="match status" value="1"/>
</dbReference>
<dbReference type="PANTHER" id="PTHR12126">
    <property type="entry name" value="NADH-UBIQUINONE OXIDOREDUCTASE 39 KDA SUBUNIT-RELATED"/>
    <property type="match status" value="1"/>
</dbReference>